<evidence type="ECO:0000313" key="2">
    <source>
        <dbReference type="Proteomes" id="UP000237000"/>
    </source>
</evidence>
<dbReference type="Proteomes" id="UP000237000">
    <property type="component" value="Unassembled WGS sequence"/>
</dbReference>
<evidence type="ECO:0000313" key="1">
    <source>
        <dbReference type="EMBL" id="PON47313.1"/>
    </source>
</evidence>
<dbReference type="InParanoid" id="A0A2P5BEU3"/>
<organism evidence="1 2">
    <name type="scientific">Trema orientale</name>
    <name type="common">Charcoal tree</name>
    <name type="synonym">Celtis orientalis</name>
    <dbReference type="NCBI Taxonomy" id="63057"/>
    <lineage>
        <taxon>Eukaryota</taxon>
        <taxon>Viridiplantae</taxon>
        <taxon>Streptophyta</taxon>
        <taxon>Embryophyta</taxon>
        <taxon>Tracheophyta</taxon>
        <taxon>Spermatophyta</taxon>
        <taxon>Magnoliopsida</taxon>
        <taxon>eudicotyledons</taxon>
        <taxon>Gunneridae</taxon>
        <taxon>Pentapetalae</taxon>
        <taxon>rosids</taxon>
        <taxon>fabids</taxon>
        <taxon>Rosales</taxon>
        <taxon>Cannabaceae</taxon>
        <taxon>Trema</taxon>
    </lineage>
</organism>
<proteinExistence type="predicted"/>
<comment type="caution">
    <text evidence="1">The sequence shown here is derived from an EMBL/GenBank/DDBJ whole genome shotgun (WGS) entry which is preliminary data.</text>
</comment>
<gene>
    <name evidence="1" type="ORF">TorRG33x02_323740</name>
</gene>
<reference evidence="2" key="1">
    <citation type="submission" date="2016-06" db="EMBL/GenBank/DDBJ databases">
        <title>Parallel loss of symbiosis genes in relatives of nitrogen-fixing non-legume Parasponia.</title>
        <authorList>
            <person name="Van Velzen R."/>
            <person name="Holmer R."/>
            <person name="Bu F."/>
            <person name="Rutten L."/>
            <person name="Van Zeijl A."/>
            <person name="Liu W."/>
            <person name="Santuari L."/>
            <person name="Cao Q."/>
            <person name="Sharma T."/>
            <person name="Shen D."/>
            <person name="Roswanjaya Y."/>
            <person name="Wardhani T."/>
            <person name="Kalhor M.S."/>
            <person name="Jansen J."/>
            <person name="Van den Hoogen J."/>
            <person name="Gungor B."/>
            <person name="Hartog M."/>
            <person name="Hontelez J."/>
            <person name="Verver J."/>
            <person name="Yang W.-C."/>
            <person name="Schijlen E."/>
            <person name="Repin R."/>
            <person name="Schilthuizen M."/>
            <person name="Schranz E."/>
            <person name="Heidstra R."/>
            <person name="Miyata K."/>
            <person name="Fedorova E."/>
            <person name="Kohlen W."/>
            <person name="Bisseling T."/>
            <person name="Smit S."/>
            <person name="Geurts R."/>
        </authorList>
    </citation>
    <scope>NUCLEOTIDE SEQUENCE [LARGE SCALE GENOMIC DNA]</scope>
    <source>
        <strain evidence="2">cv. RG33-2</strain>
    </source>
</reference>
<feature type="non-terminal residue" evidence="1">
    <location>
        <position position="89"/>
    </location>
</feature>
<protein>
    <submittedName>
        <fullName evidence="1">Uncharacterized protein</fullName>
    </submittedName>
</protein>
<accession>A0A2P5BEU3</accession>
<name>A0A2P5BEU3_TREOI</name>
<dbReference type="AlphaFoldDB" id="A0A2P5BEU3"/>
<dbReference type="OrthoDB" id="10396671at2759"/>
<dbReference type="EMBL" id="JXTC01000537">
    <property type="protein sequence ID" value="PON47313.1"/>
    <property type="molecule type" value="Genomic_DNA"/>
</dbReference>
<sequence length="89" mass="10112">MSVEDKEVTINMAKAIDPPSDTNVCFRVDMVKENVEDKHLRDFSTDTHEVSFVHSFDVEAKKAFSDIDVNLLEAPPQFVNSKPPVEFNE</sequence>
<keyword evidence="2" id="KW-1185">Reference proteome</keyword>